<evidence type="ECO:0000256" key="5">
    <source>
        <dbReference type="ARBA" id="ARBA00023242"/>
    </source>
</evidence>
<dbReference type="InterPro" id="IPR005333">
    <property type="entry name" value="Transcription_factor_TCP"/>
</dbReference>
<protein>
    <submittedName>
        <fullName evidence="8">Transcription factor TCP21</fullName>
    </submittedName>
</protein>
<dbReference type="PANTHER" id="PTHR31072">
    <property type="entry name" value="TRANSCRIPTION FACTOR TCP4-RELATED"/>
    <property type="match status" value="1"/>
</dbReference>
<evidence type="ECO:0000256" key="2">
    <source>
        <dbReference type="ARBA" id="ARBA00023015"/>
    </source>
</evidence>
<feature type="domain" description="TCP" evidence="7">
    <location>
        <begin position="28"/>
        <end position="82"/>
    </location>
</feature>
<keyword evidence="5" id="KW-0539">Nucleus</keyword>
<feature type="compositionally biased region" description="Basic and acidic residues" evidence="6">
    <location>
        <begin position="27"/>
        <end position="39"/>
    </location>
</feature>
<evidence type="ECO:0000256" key="6">
    <source>
        <dbReference type="SAM" id="MobiDB-lite"/>
    </source>
</evidence>
<keyword evidence="4" id="KW-0804">Transcription</keyword>
<evidence type="ECO:0000313" key="8">
    <source>
        <dbReference type="EMBL" id="KAE8670088.1"/>
    </source>
</evidence>
<keyword evidence="3" id="KW-0238">DNA-binding</keyword>
<comment type="caution">
    <text evidence="8">The sequence shown here is derived from an EMBL/GenBank/DDBJ whole genome shotgun (WGS) entry which is preliminary data.</text>
</comment>
<feature type="compositionally biased region" description="Polar residues" evidence="6">
    <location>
        <begin position="1"/>
        <end position="12"/>
    </location>
</feature>
<evidence type="ECO:0000259" key="7">
    <source>
        <dbReference type="PROSITE" id="PS51369"/>
    </source>
</evidence>
<dbReference type="EMBL" id="VEPZ02001516">
    <property type="protein sequence ID" value="KAE8670088.1"/>
    <property type="molecule type" value="Genomic_DNA"/>
</dbReference>
<reference evidence="8" key="1">
    <citation type="submission" date="2019-09" db="EMBL/GenBank/DDBJ databases">
        <title>Draft genome information of white flower Hibiscus syriacus.</title>
        <authorList>
            <person name="Kim Y.-M."/>
        </authorList>
    </citation>
    <scope>NUCLEOTIDE SEQUENCE [LARGE SCALE GENOMIC DNA]</scope>
    <source>
        <strain evidence="8">YM2019G1</strain>
    </source>
</reference>
<evidence type="ECO:0000313" key="9">
    <source>
        <dbReference type="Proteomes" id="UP000436088"/>
    </source>
</evidence>
<accession>A0A6A2X5E3</accession>
<dbReference type="PROSITE" id="PS51369">
    <property type="entry name" value="TCP"/>
    <property type="match status" value="1"/>
</dbReference>
<evidence type="ECO:0000256" key="4">
    <source>
        <dbReference type="ARBA" id="ARBA00023163"/>
    </source>
</evidence>
<gene>
    <name evidence="8" type="ORF">F3Y22_tig00112206pilonHSYRG00235</name>
</gene>
<dbReference type="PANTHER" id="PTHR31072:SF239">
    <property type="entry name" value="TRANSCRIPTION FACTOR TCP21-RELATED"/>
    <property type="match status" value="1"/>
</dbReference>
<keyword evidence="9" id="KW-1185">Reference proteome</keyword>
<organism evidence="8 9">
    <name type="scientific">Hibiscus syriacus</name>
    <name type="common">Rose of Sharon</name>
    <dbReference type="NCBI Taxonomy" id="106335"/>
    <lineage>
        <taxon>Eukaryota</taxon>
        <taxon>Viridiplantae</taxon>
        <taxon>Streptophyta</taxon>
        <taxon>Embryophyta</taxon>
        <taxon>Tracheophyta</taxon>
        <taxon>Spermatophyta</taxon>
        <taxon>Magnoliopsida</taxon>
        <taxon>eudicotyledons</taxon>
        <taxon>Gunneridae</taxon>
        <taxon>Pentapetalae</taxon>
        <taxon>rosids</taxon>
        <taxon>malvids</taxon>
        <taxon>Malvales</taxon>
        <taxon>Malvaceae</taxon>
        <taxon>Malvoideae</taxon>
        <taxon>Hibiscus</taxon>
    </lineage>
</organism>
<dbReference type="Pfam" id="PF03634">
    <property type="entry name" value="TCP"/>
    <property type="match status" value="1"/>
</dbReference>
<sequence length="362" mass="37896">MSNSQGAATNGATAPPKNGSIAVKKPPTKDRHSKVDGRGRRIRMPIICAARVFQLTRELGHKSDGQTIEWLLRQAEPSIIAATGTGTTPASFSTLSVSVRGGSNSTSLSSTTSSSALDHKPLLGPTPFMLGKRVRYEDDNSGKDDSGGLTVGSGLGSFVGPAGTHTGGFWALPTRHDFGQLWSFAPPPDTLVQTAAQQHGPAAAALFVQQQQAMGEASAARVGNYLPGHLNLLASLSGAPGESGRRDEDPPFESIWLISGYRCRQPEIHSKLGLQHLWIYVLPECAGITLLANGVWELLVYAAIRDSLGLNIIARDMPRTSVDPALSPGFTVNTGCMMADCCAKKNDSGSGSGSGSSTGCSL</sequence>
<comment type="subcellular location">
    <subcellularLocation>
        <location evidence="1">Nucleus</location>
    </subcellularLocation>
</comment>
<feature type="region of interest" description="Disordered" evidence="6">
    <location>
        <begin position="1"/>
        <end position="39"/>
    </location>
</feature>
<dbReference type="Proteomes" id="UP000436088">
    <property type="component" value="Unassembled WGS sequence"/>
</dbReference>
<feature type="region of interest" description="Disordered" evidence="6">
    <location>
        <begin position="97"/>
        <end position="124"/>
    </location>
</feature>
<name>A0A6A2X5E3_HIBSY</name>
<keyword evidence="2" id="KW-0805">Transcription regulation</keyword>
<dbReference type="InterPro" id="IPR017887">
    <property type="entry name" value="TF_TCP_subgr"/>
</dbReference>
<evidence type="ECO:0000256" key="3">
    <source>
        <dbReference type="ARBA" id="ARBA00023125"/>
    </source>
</evidence>
<dbReference type="GO" id="GO:0043565">
    <property type="term" value="F:sequence-specific DNA binding"/>
    <property type="evidence" value="ECO:0007669"/>
    <property type="project" value="TreeGrafter"/>
</dbReference>
<evidence type="ECO:0000256" key="1">
    <source>
        <dbReference type="ARBA" id="ARBA00004123"/>
    </source>
</evidence>
<dbReference type="GO" id="GO:0042752">
    <property type="term" value="P:regulation of circadian rhythm"/>
    <property type="evidence" value="ECO:0007669"/>
    <property type="project" value="TreeGrafter"/>
</dbReference>
<proteinExistence type="predicted"/>
<dbReference type="GO" id="GO:0005634">
    <property type="term" value="C:nucleus"/>
    <property type="evidence" value="ECO:0007669"/>
    <property type="project" value="UniProtKB-SubCell"/>
</dbReference>
<dbReference type="AlphaFoldDB" id="A0A6A2X5E3"/>
<feature type="compositionally biased region" description="Low complexity" evidence="6">
    <location>
        <begin position="103"/>
        <end position="115"/>
    </location>
</feature>
<dbReference type="GO" id="GO:0003700">
    <property type="term" value="F:DNA-binding transcription factor activity"/>
    <property type="evidence" value="ECO:0007669"/>
    <property type="project" value="InterPro"/>
</dbReference>